<proteinExistence type="predicted"/>
<evidence type="ECO:0000259" key="3">
    <source>
        <dbReference type="PROSITE" id="PS51146"/>
    </source>
</evidence>
<reference evidence="4" key="2">
    <citation type="submission" date="2021-05" db="EMBL/GenBank/DDBJ databases">
        <title>Protein family content uncovers lineage relationships and bacterial pathway maintenance mechanisms in DPANN archaea.</title>
        <authorList>
            <person name="Castelle C.J."/>
            <person name="Meheust R."/>
            <person name="Jaffe A.L."/>
            <person name="Seitz K."/>
            <person name="Gong X."/>
            <person name="Baker B.J."/>
            <person name="Banfield J.F."/>
        </authorList>
    </citation>
    <scope>NUCLEOTIDE SEQUENCE</scope>
    <source>
        <strain evidence="4">RIFCSPLOWO2_01_FULL_AR10_48_17</strain>
    </source>
</reference>
<dbReference type="PRINTS" id="PR01874">
    <property type="entry name" value="DNAREPAIRADA"/>
</dbReference>
<accession>A0A8T4L2U2</accession>
<dbReference type="AlphaFoldDB" id="A0A8T4L2U2"/>
<dbReference type="SUPFAM" id="SSF52540">
    <property type="entry name" value="P-loop containing nucleoside triphosphate hydrolases"/>
    <property type="match status" value="1"/>
</dbReference>
<dbReference type="Pfam" id="PF06745">
    <property type="entry name" value="ATPase"/>
    <property type="match status" value="1"/>
</dbReference>
<name>A0A8T4L2U2_9ARCH</name>
<keyword evidence="2" id="KW-0067">ATP-binding</keyword>
<evidence type="ECO:0000256" key="2">
    <source>
        <dbReference type="ARBA" id="ARBA00022840"/>
    </source>
</evidence>
<feature type="domain" description="KaiC" evidence="3">
    <location>
        <begin position="3"/>
        <end position="243"/>
    </location>
</feature>
<dbReference type="InterPro" id="IPR010624">
    <property type="entry name" value="KaiC_dom"/>
</dbReference>
<comment type="caution">
    <text evidence="4">The sequence shown here is derived from an EMBL/GenBank/DDBJ whole genome shotgun (WGS) entry which is preliminary data.</text>
</comment>
<protein>
    <submittedName>
        <fullName evidence="4">AAA family ATPase</fullName>
    </submittedName>
</protein>
<evidence type="ECO:0000313" key="5">
    <source>
        <dbReference type="Proteomes" id="UP000675968"/>
    </source>
</evidence>
<sequence>MVERIPLGIKNFDRLVEGGLPKGSATLIAGTPGTGKSIFCLQALYYNAMKGRTCLYVSFEQSAEEIKEQMRQFGWEFEKSQPHFKLLATDYNDPTFFTQLMTEVKVRKFDMIAIDSLASVIIDPFEVFGSPDFGMAKLLKAGNILPMDMSTLGRLKVKKIIELVKASGATTLLVGEVVKDQTGRSMSRDQVSDFLSDAVILLQHNPTAGATNRTLTLEKMRLTSIDDLIHPMQITQNGIEIKG</sequence>
<dbReference type="Gene3D" id="3.40.50.300">
    <property type="entry name" value="P-loop containing nucleotide triphosphate hydrolases"/>
    <property type="match status" value="1"/>
</dbReference>
<dbReference type="InterPro" id="IPR027417">
    <property type="entry name" value="P-loop_NTPase"/>
</dbReference>
<evidence type="ECO:0000256" key="1">
    <source>
        <dbReference type="ARBA" id="ARBA00022741"/>
    </source>
</evidence>
<dbReference type="GO" id="GO:0005524">
    <property type="term" value="F:ATP binding"/>
    <property type="evidence" value="ECO:0007669"/>
    <property type="project" value="UniProtKB-KW"/>
</dbReference>
<dbReference type="PANTHER" id="PTHR43637">
    <property type="entry name" value="UPF0273 PROTEIN TM_0370"/>
    <property type="match status" value="1"/>
</dbReference>
<dbReference type="Proteomes" id="UP000675968">
    <property type="component" value="Unassembled WGS sequence"/>
</dbReference>
<gene>
    <name evidence="4" type="ORF">J4215_03355</name>
</gene>
<dbReference type="PROSITE" id="PS51146">
    <property type="entry name" value="KAIC"/>
    <property type="match status" value="1"/>
</dbReference>
<keyword evidence="1" id="KW-0547">Nucleotide-binding</keyword>
<dbReference type="EMBL" id="JAGVWC010000010">
    <property type="protein sequence ID" value="MBS3061593.1"/>
    <property type="molecule type" value="Genomic_DNA"/>
</dbReference>
<organism evidence="4 5">
    <name type="scientific">Candidatus Iainarchaeum sp</name>
    <dbReference type="NCBI Taxonomy" id="3101447"/>
    <lineage>
        <taxon>Archaea</taxon>
        <taxon>Candidatus Iainarchaeota</taxon>
        <taxon>Candidatus Iainarchaeia</taxon>
        <taxon>Candidatus Iainarchaeales</taxon>
        <taxon>Candidatus Iainarchaeaceae</taxon>
        <taxon>Candidatus Iainarchaeum</taxon>
    </lineage>
</organism>
<dbReference type="InterPro" id="IPR014774">
    <property type="entry name" value="KaiC-like_dom"/>
</dbReference>
<evidence type="ECO:0000313" key="4">
    <source>
        <dbReference type="EMBL" id="MBS3061593.1"/>
    </source>
</evidence>
<reference evidence="4" key="1">
    <citation type="submission" date="2021-03" db="EMBL/GenBank/DDBJ databases">
        <authorList>
            <person name="Jaffe A."/>
        </authorList>
    </citation>
    <scope>NUCLEOTIDE SEQUENCE</scope>
    <source>
        <strain evidence="4">RIFCSPLOWO2_01_FULL_AR10_48_17</strain>
    </source>
</reference>